<reference evidence="1 2" key="1">
    <citation type="journal article" date="2017" name="Genome Announc.">
        <title>Draft Genome Sequences of Salinivibrio proteolyticus, Salinivibrio sharmensis, Salinivibrio siamensis, Salinivibrio costicola subsp. alcaliphilus, Salinivibrio costicola subsp. vallismortis, and 29 New Isolates Belonging to the Genus Salinivibrio.</title>
        <authorList>
            <person name="Lopez-Hermoso C."/>
            <person name="de la Haba R.R."/>
            <person name="Sanchez-Porro C."/>
            <person name="Bayliss S.C."/>
            <person name="Feil E.J."/>
            <person name="Ventosa A."/>
        </authorList>
    </citation>
    <scope>NUCLEOTIDE SEQUENCE [LARGE SCALE GENOMIC DNA]</scope>
    <source>
        <strain evidence="1 2">AL184</strain>
    </source>
</reference>
<evidence type="ECO:0000313" key="1">
    <source>
        <dbReference type="EMBL" id="OOE39760.1"/>
    </source>
</evidence>
<organism evidence="1 2">
    <name type="scientific">Salinivibrio kushneri</name>
    <dbReference type="NCBI Taxonomy" id="1908198"/>
    <lineage>
        <taxon>Bacteria</taxon>
        <taxon>Pseudomonadati</taxon>
        <taxon>Pseudomonadota</taxon>
        <taxon>Gammaproteobacteria</taxon>
        <taxon>Vibrionales</taxon>
        <taxon>Vibrionaceae</taxon>
        <taxon>Salinivibrio</taxon>
    </lineage>
</organism>
<dbReference type="RefSeq" id="WP_077521791.1">
    <property type="nucleotide sequence ID" value="NZ_CP040022.1"/>
</dbReference>
<gene>
    <name evidence="1" type="ORF">BZG00_07585</name>
</gene>
<dbReference type="GeneID" id="89610983"/>
<name>A0AB36JVR9_9GAMM</name>
<dbReference type="EMBL" id="MUEK01000006">
    <property type="protein sequence ID" value="OOE39760.1"/>
    <property type="molecule type" value="Genomic_DNA"/>
</dbReference>
<dbReference type="AlphaFoldDB" id="A0AB36JVR9"/>
<comment type="caution">
    <text evidence="1">The sequence shown here is derived from an EMBL/GenBank/DDBJ whole genome shotgun (WGS) entry which is preliminary data.</text>
</comment>
<protein>
    <submittedName>
        <fullName evidence="1">Uncharacterized protein</fullName>
    </submittedName>
</protein>
<keyword evidence="2" id="KW-1185">Reference proteome</keyword>
<evidence type="ECO:0000313" key="2">
    <source>
        <dbReference type="Proteomes" id="UP000189021"/>
    </source>
</evidence>
<proteinExistence type="predicted"/>
<accession>A0AB36JVR9</accession>
<sequence>MEIEVSDWIAIASFATSFIAYMEAKKANKNNESVAALKEVLKASEKTHVYLYDRTQGKERNFGKEMEIAHLWSKAAFLISRIDKELSVRLHAKSEFWMSQDTWDVDIRAHKDISLDSVTADARRLIEAYT</sequence>
<dbReference type="Proteomes" id="UP000189021">
    <property type="component" value="Unassembled WGS sequence"/>
</dbReference>